<organism evidence="2 3">
    <name type="scientific">Cyclospora cayetanensis</name>
    <dbReference type="NCBI Taxonomy" id="88456"/>
    <lineage>
        <taxon>Eukaryota</taxon>
        <taxon>Sar</taxon>
        <taxon>Alveolata</taxon>
        <taxon>Apicomplexa</taxon>
        <taxon>Conoidasida</taxon>
        <taxon>Coccidia</taxon>
        <taxon>Eucoccidiorida</taxon>
        <taxon>Eimeriorina</taxon>
        <taxon>Eimeriidae</taxon>
        <taxon>Cyclospora</taxon>
    </lineage>
</organism>
<accession>A0A1D3CZ62</accession>
<dbReference type="EMBL" id="JROU02001450">
    <property type="protein sequence ID" value="OEH76473.1"/>
    <property type="molecule type" value="Genomic_DNA"/>
</dbReference>
<dbReference type="InParanoid" id="A0A1D3CZ62"/>
<reference evidence="2 3" key="1">
    <citation type="journal article" date="2016" name="BMC Genomics">
        <title>Comparative genomics reveals Cyclospora cayetanensis possesses coccidia-like metabolism and invasion components but unique surface antigens.</title>
        <authorList>
            <person name="Liu S."/>
            <person name="Wang L."/>
            <person name="Zheng H."/>
            <person name="Xu Z."/>
            <person name="Roellig D.M."/>
            <person name="Li N."/>
            <person name="Frace M.A."/>
            <person name="Tang K."/>
            <person name="Arrowood M.J."/>
            <person name="Moss D.M."/>
            <person name="Zhang L."/>
            <person name="Feng Y."/>
            <person name="Xiao L."/>
        </authorList>
    </citation>
    <scope>NUCLEOTIDE SEQUENCE [LARGE SCALE GENOMIC DNA]</scope>
    <source>
        <strain evidence="2 3">CHN_HEN01</strain>
    </source>
</reference>
<feature type="region of interest" description="Disordered" evidence="1">
    <location>
        <begin position="1"/>
        <end position="105"/>
    </location>
</feature>
<name>A0A1D3CZ62_9EIME</name>
<evidence type="ECO:0000313" key="3">
    <source>
        <dbReference type="Proteomes" id="UP000095192"/>
    </source>
</evidence>
<evidence type="ECO:0000313" key="2">
    <source>
        <dbReference type="EMBL" id="OEH76473.1"/>
    </source>
</evidence>
<protein>
    <submittedName>
        <fullName evidence="2">Uncharacterized protein</fullName>
    </submittedName>
</protein>
<dbReference type="AlphaFoldDB" id="A0A1D3CZ62"/>
<evidence type="ECO:0000256" key="1">
    <source>
        <dbReference type="SAM" id="MobiDB-lite"/>
    </source>
</evidence>
<proteinExistence type="predicted"/>
<feature type="compositionally biased region" description="Low complexity" evidence="1">
    <location>
        <begin position="67"/>
        <end position="80"/>
    </location>
</feature>
<keyword evidence="3" id="KW-1185">Reference proteome</keyword>
<sequence>MPPIRRKRTTYHQKAPALGAYSASSTPEGVLRGSSPYPARAPATGPYGAPPKGPLQVSPEPSVALRSSEAADQAAAADSQGPPRGGEKASGASHGEPRVSAPEKVVELLSKEIRSLSRGQRKRLGKREAAERRRNFGVYAEALLQQRGAAAEGENPSALDTMNLVGEALREGSGGPCTASFSSNPKKLSNKKRALALQRELRQYSAVLALGAFREDPAAALSTHLNNTLKLQQQKQQPV</sequence>
<feature type="compositionally biased region" description="Basic residues" evidence="1">
    <location>
        <begin position="1"/>
        <end position="11"/>
    </location>
</feature>
<comment type="caution">
    <text evidence="2">The sequence shown here is derived from an EMBL/GenBank/DDBJ whole genome shotgun (WGS) entry which is preliminary data.</text>
</comment>
<dbReference type="VEuPathDB" id="ToxoDB:cyc_08264"/>
<gene>
    <name evidence="2" type="ORF">cyc_08264</name>
</gene>
<dbReference type="Proteomes" id="UP000095192">
    <property type="component" value="Unassembled WGS sequence"/>
</dbReference>
<feature type="region of interest" description="Disordered" evidence="1">
    <location>
        <begin position="170"/>
        <end position="189"/>
    </location>
</feature>